<comment type="caution">
    <text evidence="2">The sequence shown here is derived from an EMBL/GenBank/DDBJ whole genome shotgun (WGS) entry which is preliminary data.</text>
</comment>
<gene>
    <name evidence="2" type="ORF">D2V08_12970</name>
</gene>
<dbReference type="InterPro" id="IPR052158">
    <property type="entry name" value="INH-QAR"/>
</dbReference>
<dbReference type="CDD" id="cd03139">
    <property type="entry name" value="GATase1_PfpI_2"/>
    <property type="match status" value="1"/>
</dbReference>
<protein>
    <submittedName>
        <fullName evidence="2">DJ-1/PfpI family protein</fullName>
    </submittedName>
</protein>
<dbReference type="OrthoDB" id="9803764at2"/>
<name>A0A3A1N550_9FLAO</name>
<dbReference type="RefSeq" id="WP_119608587.1">
    <property type="nucleotide sequence ID" value="NZ_QXFH01000075.1"/>
</dbReference>
<dbReference type="InterPro" id="IPR002818">
    <property type="entry name" value="DJ-1/PfpI"/>
</dbReference>
<keyword evidence="3" id="KW-1185">Reference proteome</keyword>
<sequence>MKIVIYIYHGLTMLDAIGPYEVLRNIPNAEVLFVAEKKGDIIADSKFVHLNARFEIEEINEADILVIPGSTITFMREIKNVSVMNWIRKINKTTKWTTSVCSGSIILAATGLLNGLEATSHWKPMGLLKKFGAIPKSERFVDQGKYLTAAGVSAGIDMALYLSNKIVGETKTKAIQLFIEYDPSPIYNSGNYSRAEKEVIENAEMILLEEAKKEPKLFQQIKRTTPKPKEYVQHGV</sequence>
<evidence type="ECO:0000313" key="2">
    <source>
        <dbReference type="EMBL" id="RIV31661.1"/>
    </source>
</evidence>
<dbReference type="PANTHER" id="PTHR43130:SF2">
    <property type="entry name" value="DJ-1_PFPI DOMAIN-CONTAINING PROTEIN"/>
    <property type="match status" value="1"/>
</dbReference>
<dbReference type="InterPro" id="IPR029062">
    <property type="entry name" value="Class_I_gatase-like"/>
</dbReference>
<evidence type="ECO:0000259" key="1">
    <source>
        <dbReference type="Pfam" id="PF01965"/>
    </source>
</evidence>
<dbReference type="Proteomes" id="UP000266067">
    <property type="component" value="Unassembled WGS sequence"/>
</dbReference>
<dbReference type="Pfam" id="PF01965">
    <property type="entry name" value="DJ-1_PfpI"/>
    <property type="match status" value="1"/>
</dbReference>
<organism evidence="2 3">
    <name type="scientific">Flagellimonas lutimaris</name>
    <dbReference type="NCBI Taxonomy" id="475082"/>
    <lineage>
        <taxon>Bacteria</taxon>
        <taxon>Pseudomonadati</taxon>
        <taxon>Bacteroidota</taxon>
        <taxon>Flavobacteriia</taxon>
        <taxon>Flavobacteriales</taxon>
        <taxon>Flavobacteriaceae</taxon>
        <taxon>Flagellimonas</taxon>
    </lineage>
</organism>
<dbReference type="EMBL" id="QXFH01000075">
    <property type="protein sequence ID" value="RIV31661.1"/>
    <property type="molecule type" value="Genomic_DNA"/>
</dbReference>
<dbReference type="Gene3D" id="3.40.50.880">
    <property type="match status" value="1"/>
</dbReference>
<dbReference type="AlphaFoldDB" id="A0A3A1N550"/>
<proteinExistence type="predicted"/>
<reference evidence="2 3" key="1">
    <citation type="submission" date="2018-08" db="EMBL/GenBank/DDBJ databases">
        <title>Proposal of Muricauda 72 sp.nov. and Muricauda NH166 sp.nov., isolated from seawater.</title>
        <authorList>
            <person name="Cheng H."/>
            <person name="Wu Y.-H."/>
            <person name="Guo L.-L."/>
            <person name="Xu X.-W."/>
        </authorList>
    </citation>
    <scope>NUCLEOTIDE SEQUENCE [LARGE SCALE GENOMIC DNA]</scope>
    <source>
        <strain evidence="2 3">KCTC 22173</strain>
    </source>
</reference>
<dbReference type="GO" id="GO:0006355">
    <property type="term" value="P:regulation of DNA-templated transcription"/>
    <property type="evidence" value="ECO:0007669"/>
    <property type="project" value="TreeGrafter"/>
</dbReference>
<dbReference type="SUPFAM" id="SSF52317">
    <property type="entry name" value="Class I glutamine amidotransferase-like"/>
    <property type="match status" value="1"/>
</dbReference>
<evidence type="ECO:0000313" key="3">
    <source>
        <dbReference type="Proteomes" id="UP000266067"/>
    </source>
</evidence>
<dbReference type="PANTHER" id="PTHR43130">
    <property type="entry name" value="ARAC-FAMILY TRANSCRIPTIONAL REGULATOR"/>
    <property type="match status" value="1"/>
</dbReference>
<accession>A0A3A1N550</accession>
<feature type="domain" description="DJ-1/PfpI" evidence="1">
    <location>
        <begin position="1"/>
        <end position="162"/>
    </location>
</feature>